<comment type="caution">
    <text evidence="8">The sequence shown here is derived from an EMBL/GenBank/DDBJ whole genome shotgun (WGS) entry which is preliminary data.</text>
</comment>
<dbReference type="InterPro" id="IPR050984">
    <property type="entry name" value="Gfo/Idh/MocA_domain"/>
</dbReference>
<feature type="domain" description="GFO/IDH/MocA-like oxidoreductase" evidence="7">
    <location>
        <begin position="170"/>
        <end position="262"/>
    </location>
</feature>
<evidence type="ECO:0000313" key="9">
    <source>
        <dbReference type="Proteomes" id="UP001165082"/>
    </source>
</evidence>
<evidence type="ECO:0000259" key="6">
    <source>
        <dbReference type="Pfam" id="PF01408"/>
    </source>
</evidence>
<dbReference type="AlphaFoldDB" id="A0A9W6ZN60"/>
<dbReference type="EMBL" id="BRXZ01000919">
    <property type="protein sequence ID" value="GMH57447.1"/>
    <property type="molecule type" value="Genomic_DNA"/>
</dbReference>
<proteinExistence type="inferred from homology"/>
<feature type="domain" description="Gfo/Idh/MocA-like oxidoreductase N-terminal" evidence="6">
    <location>
        <begin position="41"/>
        <end position="158"/>
    </location>
</feature>
<dbReference type="PANTHER" id="PTHR22604">
    <property type="entry name" value="OXIDOREDUCTASES"/>
    <property type="match status" value="1"/>
</dbReference>
<reference evidence="8" key="1">
    <citation type="submission" date="2022-07" db="EMBL/GenBank/DDBJ databases">
        <title>Genome analysis of Parmales, a sister group of diatoms, reveals the evolutionary specialization of diatoms from phago-mixotrophs to photoautotrophs.</title>
        <authorList>
            <person name="Ban H."/>
            <person name="Sato S."/>
            <person name="Yoshikawa S."/>
            <person name="Kazumasa Y."/>
            <person name="Nakamura Y."/>
            <person name="Ichinomiya M."/>
            <person name="Saitoh K."/>
            <person name="Sato N."/>
            <person name="Blanc-Mathieu R."/>
            <person name="Endo H."/>
            <person name="Kuwata A."/>
            <person name="Ogata H."/>
        </authorList>
    </citation>
    <scope>NUCLEOTIDE SEQUENCE</scope>
</reference>
<dbReference type="PANTHER" id="PTHR22604:SF105">
    <property type="entry name" value="TRANS-1,2-DIHYDROBENZENE-1,2-DIOL DEHYDROGENASE"/>
    <property type="match status" value="1"/>
</dbReference>
<dbReference type="Pfam" id="PF22725">
    <property type="entry name" value="GFO_IDH_MocA_C3"/>
    <property type="match status" value="1"/>
</dbReference>
<dbReference type="OrthoDB" id="2129491at2759"/>
<dbReference type="Proteomes" id="UP001165082">
    <property type="component" value="Unassembled WGS sequence"/>
</dbReference>
<comment type="similarity">
    <text evidence="1">Belongs to the Gfo/Idh/MocA family.</text>
</comment>
<dbReference type="Pfam" id="PF01408">
    <property type="entry name" value="GFO_IDH_MocA"/>
    <property type="match status" value="1"/>
</dbReference>
<protein>
    <recommendedName>
        <fullName evidence="3">D-xylose 1-dehydrogenase (NADP(+), D-xylono-1,5-lactone-forming)</fullName>
        <ecNumber evidence="3">1.1.1.179</ecNumber>
    </recommendedName>
    <alternativeName>
        <fullName evidence="4">D-xylose-NADP dehydrogenase</fullName>
    </alternativeName>
</protein>
<evidence type="ECO:0000256" key="4">
    <source>
        <dbReference type="ARBA" id="ARBA00042988"/>
    </source>
</evidence>
<evidence type="ECO:0000256" key="1">
    <source>
        <dbReference type="ARBA" id="ARBA00010928"/>
    </source>
</evidence>
<evidence type="ECO:0000256" key="5">
    <source>
        <dbReference type="ARBA" id="ARBA00049233"/>
    </source>
</evidence>
<dbReference type="GO" id="GO:0047837">
    <property type="term" value="F:D-xylose 1-dehydrogenase (NADP+) activity"/>
    <property type="evidence" value="ECO:0007669"/>
    <property type="project" value="UniProtKB-EC"/>
</dbReference>
<evidence type="ECO:0000313" key="8">
    <source>
        <dbReference type="EMBL" id="GMH57447.1"/>
    </source>
</evidence>
<dbReference type="InterPro" id="IPR036291">
    <property type="entry name" value="NAD(P)-bd_dom_sf"/>
</dbReference>
<dbReference type="Gene3D" id="3.40.50.720">
    <property type="entry name" value="NAD(P)-binding Rossmann-like Domain"/>
    <property type="match status" value="1"/>
</dbReference>
<keyword evidence="2" id="KW-0560">Oxidoreductase</keyword>
<dbReference type="GO" id="GO:0000166">
    <property type="term" value="F:nucleotide binding"/>
    <property type="evidence" value="ECO:0007669"/>
    <property type="project" value="InterPro"/>
</dbReference>
<dbReference type="InterPro" id="IPR000683">
    <property type="entry name" value="Gfo/Idh/MocA-like_OxRdtase_N"/>
</dbReference>
<dbReference type="InterPro" id="IPR055170">
    <property type="entry name" value="GFO_IDH_MocA-like_dom"/>
</dbReference>
<evidence type="ECO:0000259" key="7">
    <source>
        <dbReference type="Pfam" id="PF22725"/>
    </source>
</evidence>
<sequence>MDPMAISAPLDVVLTNTASGKAYEDYASPDHNSFLLSTPPLKWGILGTGRICNDFTQSLKLIPSAEVVACASRNSLPGAEGFAEKHGIPRSYGTYEQMCGDEDVEIVYVGNVHLFRREVGEMVLKAGKHCLLEKPIALSKSDAVYLTSLASSLNLFLSEGMWTRYFPAIEHVRSLISDCKIGTVTAFKSDFHFHTPDQESYPGSPLYDPRLAGGSAMYLASYPISGSLCCFPTWPDKVVCNGIIDGATGVDTQGTISLRFPPPPGAASAAPGERLDGMGGGMANLDFGFLGESAEETTIIGTGGRIVVHGPAHCPTKVTVHVKVPGSVRGEASVTEAEFPLPRVTEEVRESGGFYYPNSQGLAYEASAVARCVARGERETPQYTAEESVKVMEIIDEYRKHGAGLCGLFRCQR</sequence>
<dbReference type="SUPFAM" id="SSF51735">
    <property type="entry name" value="NAD(P)-binding Rossmann-fold domains"/>
    <property type="match status" value="1"/>
</dbReference>
<comment type="catalytic activity">
    <reaction evidence="5">
        <text>D-xylose + NADP(+) = D-xylono-1,5-lactone + NADPH + H(+)</text>
        <dbReference type="Rhea" id="RHEA:22000"/>
        <dbReference type="ChEBI" id="CHEBI:15378"/>
        <dbReference type="ChEBI" id="CHEBI:15867"/>
        <dbReference type="ChEBI" id="CHEBI:53455"/>
        <dbReference type="ChEBI" id="CHEBI:57783"/>
        <dbReference type="ChEBI" id="CHEBI:58349"/>
        <dbReference type="EC" id="1.1.1.179"/>
    </reaction>
</comment>
<name>A0A9W6ZN60_9STRA</name>
<accession>A0A9W6ZN60</accession>
<organism evidence="8 9">
    <name type="scientific">Triparma retinervis</name>
    <dbReference type="NCBI Taxonomy" id="2557542"/>
    <lineage>
        <taxon>Eukaryota</taxon>
        <taxon>Sar</taxon>
        <taxon>Stramenopiles</taxon>
        <taxon>Ochrophyta</taxon>
        <taxon>Bolidophyceae</taxon>
        <taxon>Parmales</taxon>
        <taxon>Triparmaceae</taxon>
        <taxon>Triparma</taxon>
    </lineage>
</organism>
<keyword evidence="9" id="KW-1185">Reference proteome</keyword>
<evidence type="ECO:0000256" key="2">
    <source>
        <dbReference type="ARBA" id="ARBA00023002"/>
    </source>
</evidence>
<dbReference type="SUPFAM" id="SSF55347">
    <property type="entry name" value="Glyceraldehyde-3-phosphate dehydrogenase-like, C-terminal domain"/>
    <property type="match status" value="1"/>
</dbReference>
<evidence type="ECO:0000256" key="3">
    <source>
        <dbReference type="ARBA" id="ARBA00038984"/>
    </source>
</evidence>
<gene>
    <name evidence="8" type="ORF">TrRE_jg8931</name>
</gene>
<dbReference type="EC" id="1.1.1.179" evidence="3"/>
<dbReference type="Gene3D" id="3.30.360.10">
    <property type="entry name" value="Dihydrodipicolinate Reductase, domain 2"/>
    <property type="match status" value="1"/>
</dbReference>